<evidence type="ECO:0000259" key="11">
    <source>
        <dbReference type="Pfam" id="PF00482"/>
    </source>
</evidence>
<evidence type="ECO:0000256" key="8">
    <source>
        <dbReference type="ARBA" id="ARBA00023136"/>
    </source>
</evidence>
<reference evidence="13" key="1">
    <citation type="submission" date="2017-09" db="EMBL/GenBank/DDBJ databases">
        <title>Depth-based differentiation of microbial function through sediment-hosted aquifers and enrichment of novel symbionts in the deep terrestrial subsurface.</title>
        <authorList>
            <person name="Probst A.J."/>
            <person name="Ladd B."/>
            <person name="Jarett J.K."/>
            <person name="Geller-Mcgrath D.E."/>
            <person name="Sieber C.M.K."/>
            <person name="Emerson J.B."/>
            <person name="Anantharaman K."/>
            <person name="Thomas B.C."/>
            <person name="Malmstrom R."/>
            <person name="Stieglmeier M."/>
            <person name="Klingl A."/>
            <person name="Woyke T."/>
            <person name="Ryan C.M."/>
            <person name="Banfield J.F."/>
        </authorList>
    </citation>
    <scope>NUCLEOTIDE SEQUENCE [LARGE SCALE GENOMIC DNA]</scope>
</reference>
<proteinExistence type="inferred from homology"/>
<dbReference type="Proteomes" id="UP000228711">
    <property type="component" value="Unassembled WGS sequence"/>
</dbReference>
<dbReference type="GO" id="GO:0005886">
    <property type="term" value="C:plasma membrane"/>
    <property type="evidence" value="ECO:0007669"/>
    <property type="project" value="UniProtKB-SubCell"/>
</dbReference>
<evidence type="ECO:0000256" key="9">
    <source>
        <dbReference type="RuleBase" id="RU003923"/>
    </source>
</evidence>
<evidence type="ECO:0000313" key="13">
    <source>
        <dbReference type="Proteomes" id="UP000228711"/>
    </source>
</evidence>
<evidence type="ECO:0000256" key="3">
    <source>
        <dbReference type="ARBA" id="ARBA00022448"/>
    </source>
</evidence>
<feature type="transmembrane region" description="Helical" evidence="10">
    <location>
        <begin position="375"/>
        <end position="396"/>
    </location>
</feature>
<dbReference type="InterPro" id="IPR001992">
    <property type="entry name" value="T2SS_GspF/T4SS_PilC_CS"/>
</dbReference>
<feature type="domain" description="Type II secretion system protein GspF" evidence="11">
    <location>
        <begin position="69"/>
        <end position="192"/>
    </location>
</feature>
<organism evidence="12 13">
    <name type="scientific">Candidatus Kerfeldbacteria bacterium CG08_land_8_20_14_0_20_42_7</name>
    <dbReference type="NCBI Taxonomy" id="2014245"/>
    <lineage>
        <taxon>Bacteria</taxon>
        <taxon>Candidatus Kerfeldiibacteriota</taxon>
    </lineage>
</organism>
<evidence type="ECO:0000256" key="4">
    <source>
        <dbReference type="ARBA" id="ARBA00022475"/>
    </source>
</evidence>
<evidence type="ECO:0000256" key="5">
    <source>
        <dbReference type="ARBA" id="ARBA00022519"/>
    </source>
</evidence>
<dbReference type="PROSITE" id="PS00874">
    <property type="entry name" value="T2SP_F"/>
    <property type="match status" value="1"/>
</dbReference>
<evidence type="ECO:0000256" key="1">
    <source>
        <dbReference type="ARBA" id="ARBA00004429"/>
    </source>
</evidence>
<comment type="subcellular location">
    <subcellularLocation>
        <location evidence="1">Cell inner membrane</location>
        <topology evidence="1">Multi-pass membrane protein</topology>
    </subcellularLocation>
    <subcellularLocation>
        <location evidence="9">Cell membrane</location>
        <topology evidence="9">Multi-pass membrane protein</topology>
    </subcellularLocation>
</comment>
<evidence type="ECO:0000256" key="7">
    <source>
        <dbReference type="ARBA" id="ARBA00022989"/>
    </source>
</evidence>
<dbReference type="InterPro" id="IPR042094">
    <property type="entry name" value="T2SS_GspF_sf"/>
</dbReference>
<dbReference type="InterPro" id="IPR018076">
    <property type="entry name" value="T2SS_GspF_dom"/>
</dbReference>
<feature type="transmembrane region" description="Helical" evidence="10">
    <location>
        <begin position="173"/>
        <end position="195"/>
    </location>
</feature>
<gene>
    <name evidence="12" type="ORF">COT25_04200</name>
</gene>
<dbReference type="Gene3D" id="1.20.81.30">
    <property type="entry name" value="Type II secretion system (T2SS), domain F"/>
    <property type="match status" value="2"/>
</dbReference>
<dbReference type="FunFam" id="1.20.81.30:FF:000001">
    <property type="entry name" value="Type II secretion system protein F"/>
    <property type="match status" value="2"/>
</dbReference>
<dbReference type="PRINTS" id="PR00812">
    <property type="entry name" value="BCTERIALGSPF"/>
</dbReference>
<sequence>MAVFDYKARDSEAQLINGAVVAASENVAYDTLKERGLTIISLDERKEGKMMQNPLNVFNRVKSKELVIFARQLAVMINANVPIVRSLKILLRQTENVKFKVILSDVLDEVEGGAKLSAALQKHPNVFNNFFVFMVRSGETTGKLDEVLEYLATQKEKDYDLVSKVRGAMTYPIVLLGGVLVVGIGLTLFVLPSLLDVFAQGGAELPLPTRILIAFVNFTKTYWYLIFLGLGALIVGFMMFKKTKRGKRVWDLTKVKMPLFGGIFRKLYLSRMARSIATLLAAGVPISRALEITGDVVDNCAYREIISETISEVEGGNSITTAFVKSKYVPLMMSQMMAIGEQSGRMDQILGKVADFFDRELENVIANLVTLMEPVILMIMGGAVGFLVAAILLPIYNLSSAI</sequence>
<dbReference type="PANTHER" id="PTHR30012">
    <property type="entry name" value="GENERAL SECRETION PATHWAY PROTEIN"/>
    <property type="match status" value="1"/>
</dbReference>
<dbReference type="InterPro" id="IPR003004">
    <property type="entry name" value="GspF/PilC"/>
</dbReference>
<evidence type="ECO:0000313" key="12">
    <source>
        <dbReference type="EMBL" id="PIS41231.1"/>
    </source>
</evidence>
<evidence type="ECO:0000256" key="10">
    <source>
        <dbReference type="SAM" id="Phobius"/>
    </source>
</evidence>
<comment type="caution">
    <text evidence="12">The sequence shown here is derived from an EMBL/GenBank/DDBJ whole genome shotgun (WGS) entry which is preliminary data.</text>
</comment>
<feature type="domain" description="Type II secretion system protein GspF" evidence="11">
    <location>
        <begin position="273"/>
        <end position="394"/>
    </location>
</feature>
<name>A0A2H0YRV1_9BACT</name>
<comment type="similarity">
    <text evidence="2 9">Belongs to the GSP F family.</text>
</comment>
<accession>A0A2H0YRV1</accession>
<dbReference type="GO" id="GO:0015628">
    <property type="term" value="P:protein secretion by the type II secretion system"/>
    <property type="evidence" value="ECO:0007669"/>
    <property type="project" value="TreeGrafter"/>
</dbReference>
<keyword evidence="6 9" id="KW-0812">Transmembrane</keyword>
<keyword evidence="8 10" id="KW-0472">Membrane</keyword>
<keyword evidence="7 10" id="KW-1133">Transmembrane helix</keyword>
<dbReference type="Pfam" id="PF00482">
    <property type="entry name" value="T2SSF"/>
    <property type="match status" value="2"/>
</dbReference>
<evidence type="ECO:0000256" key="6">
    <source>
        <dbReference type="ARBA" id="ARBA00022692"/>
    </source>
</evidence>
<evidence type="ECO:0000256" key="2">
    <source>
        <dbReference type="ARBA" id="ARBA00005745"/>
    </source>
</evidence>
<dbReference type="EMBL" id="PEXV01000138">
    <property type="protein sequence ID" value="PIS41231.1"/>
    <property type="molecule type" value="Genomic_DNA"/>
</dbReference>
<keyword evidence="4" id="KW-1003">Cell membrane</keyword>
<protein>
    <recommendedName>
        <fullName evidence="11">Type II secretion system protein GspF domain-containing protein</fullName>
    </recommendedName>
</protein>
<feature type="transmembrane region" description="Helical" evidence="10">
    <location>
        <begin position="222"/>
        <end position="240"/>
    </location>
</feature>
<dbReference type="PANTHER" id="PTHR30012:SF0">
    <property type="entry name" value="TYPE II SECRETION SYSTEM PROTEIN F-RELATED"/>
    <property type="match status" value="1"/>
</dbReference>
<keyword evidence="3 9" id="KW-0813">Transport</keyword>
<keyword evidence="5" id="KW-0997">Cell inner membrane</keyword>
<dbReference type="AlphaFoldDB" id="A0A2H0YRV1"/>